<dbReference type="RefSeq" id="WP_057953370.1">
    <property type="nucleotide sequence ID" value="NZ_CP013118.1"/>
</dbReference>
<dbReference type="GO" id="GO:0032299">
    <property type="term" value="C:ribonuclease H2 complex"/>
    <property type="evidence" value="ECO:0007669"/>
    <property type="project" value="TreeGrafter"/>
</dbReference>
<dbReference type="NCBIfam" id="NF000595">
    <property type="entry name" value="PRK00015.1-3"/>
    <property type="match status" value="1"/>
</dbReference>
<dbReference type="PATRIC" id="fig|1307839.3.peg.2442"/>
<dbReference type="InterPro" id="IPR001352">
    <property type="entry name" value="RNase_HII/HIII"/>
</dbReference>
<keyword evidence="10 14" id="KW-0479">Metal-binding</keyword>
<comment type="similarity">
    <text evidence="5 14 16">Belongs to the RNase HII family.</text>
</comment>
<dbReference type="Pfam" id="PF01351">
    <property type="entry name" value="RNase_HII"/>
    <property type="match status" value="1"/>
</dbReference>
<comment type="function">
    <text evidence="3 14 16">Endonuclease that specifically degrades the RNA of RNA-DNA hybrids.</text>
</comment>
<protein>
    <recommendedName>
        <fullName evidence="7 14">Ribonuclease HII</fullName>
        <shortName evidence="14">RNase HII</shortName>
        <ecNumber evidence="6 14">3.1.26.4</ecNumber>
    </recommendedName>
</protein>
<dbReference type="GO" id="GO:0005737">
    <property type="term" value="C:cytoplasm"/>
    <property type="evidence" value="ECO:0007669"/>
    <property type="project" value="UniProtKB-SubCell"/>
</dbReference>
<accession>A0A0S2I115</accession>
<evidence type="ECO:0000256" key="15">
    <source>
        <dbReference type="PROSITE-ProRule" id="PRU01319"/>
    </source>
</evidence>
<keyword evidence="13 14" id="KW-0464">Manganese</keyword>
<evidence type="ECO:0000259" key="17">
    <source>
        <dbReference type="PROSITE" id="PS51975"/>
    </source>
</evidence>
<dbReference type="InterPro" id="IPR024567">
    <property type="entry name" value="RNase_HII/HIII_dom"/>
</dbReference>
<dbReference type="GO" id="GO:0030145">
    <property type="term" value="F:manganese ion binding"/>
    <property type="evidence" value="ECO:0007669"/>
    <property type="project" value="UniProtKB-UniRule"/>
</dbReference>
<evidence type="ECO:0000256" key="5">
    <source>
        <dbReference type="ARBA" id="ARBA00007383"/>
    </source>
</evidence>
<dbReference type="GO" id="GO:0043137">
    <property type="term" value="P:DNA replication, removal of RNA primer"/>
    <property type="evidence" value="ECO:0007669"/>
    <property type="project" value="TreeGrafter"/>
</dbReference>
<dbReference type="EC" id="3.1.26.4" evidence="6 14"/>
<evidence type="ECO:0000256" key="12">
    <source>
        <dbReference type="ARBA" id="ARBA00022801"/>
    </source>
</evidence>
<dbReference type="PANTHER" id="PTHR10954:SF18">
    <property type="entry name" value="RIBONUCLEASE HII"/>
    <property type="match status" value="1"/>
</dbReference>
<dbReference type="HAMAP" id="MF_00052_B">
    <property type="entry name" value="RNase_HII_B"/>
    <property type="match status" value="1"/>
</dbReference>
<evidence type="ECO:0000256" key="3">
    <source>
        <dbReference type="ARBA" id="ARBA00004065"/>
    </source>
</evidence>
<dbReference type="Gene3D" id="3.30.420.10">
    <property type="entry name" value="Ribonuclease H-like superfamily/Ribonuclease H"/>
    <property type="match status" value="1"/>
</dbReference>
<dbReference type="AlphaFoldDB" id="A0A0S2I115"/>
<reference evidence="18 19" key="1">
    <citation type="submission" date="2015-11" db="EMBL/GenBank/DDBJ databases">
        <title>Description and complete genome sequence of a novel strain predominating in hypersaline microbial mats and representing a new family of the Bacteriodetes phylum.</title>
        <authorList>
            <person name="Spring S."/>
            <person name="Bunk B."/>
            <person name="Sproer C."/>
            <person name="Klenk H.-P."/>
        </authorList>
    </citation>
    <scope>NUCLEOTIDE SEQUENCE [LARGE SCALE GENOMIC DNA]</scope>
    <source>
        <strain evidence="18 19">L21-Spi-D4</strain>
    </source>
</reference>
<keyword evidence="12 14" id="KW-0378">Hydrolase</keyword>
<evidence type="ECO:0000256" key="9">
    <source>
        <dbReference type="ARBA" id="ARBA00022722"/>
    </source>
</evidence>
<evidence type="ECO:0000256" key="1">
    <source>
        <dbReference type="ARBA" id="ARBA00000077"/>
    </source>
</evidence>
<dbReference type="CDD" id="cd07182">
    <property type="entry name" value="RNase_HII_bacteria_HII_like"/>
    <property type="match status" value="1"/>
</dbReference>
<name>A0A0S2I115_9BACT</name>
<sequence length="207" mass="23686">MSNKVYNLKAYYKSDTLEAGCDEAGRGCLAGPVFAAAVILPPDFENSHLTDSKKLTAKQRLAARTIIEENAISWAVAMVNNQEIDEINILNASFLAMHRALDQLKKAPEHILIDGHRFTPYKSIPHECIIKGDGLYLSIAAASVLAKTYRDEYMLKIHEQFPQYRWNKNKGYPTKDHREAIREHGITPFHRRSYNLFDRQQKIPFPE</sequence>
<dbReference type="STRING" id="1307839.L21SP5_02322"/>
<evidence type="ECO:0000256" key="2">
    <source>
        <dbReference type="ARBA" id="ARBA00001946"/>
    </source>
</evidence>
<evidence type="ECO:0000256" key="14">
    <source>
        <dbReference type="HAMAP-Rule" id="MF_00052"/>
    </source>
</evidence>
<dbReference type="InterPro" id="IPR022898">
    <property type="entry name" value="RNase_HII"/>
</dbReference>
<comment type="cofactor">
    <cofactor evidence="2">
        <name>Mg(2+)</name>
        <dbReference type="ChEBI" id="CHEBI:18420"/>
    </cofactor>
</comment>
<dbReference type="Proteomes" id="UP000064893">
    <property type="component" value="Chromosome"/>
</dbReference>
<comment type="cofactor">
    <cofactor evidence="14 15">
        <name>Mn(2+)</name>
        <dbReference type="ChEBI" id="CHEBI:29035"/>
    </cofactor>
    <cofactor evidence="14 15">
        <name>Mg(2+)</name>
        <dbReference type="ChEBI" id="CHEBI:18420"/>
    </cofactor>
    <text evidence="14 15">Manganese or magnesium. Binds 1 divalent metal ion per monomer in the absence of substrate. May bind a second metal ion after substrate binding.</text>
</comment>
<feature type="binding site" evidence="14 15">
    <location>
        <position position="114"/>
    </location>
    <ligand>
        <name>a divalent metal cation</name>
        <dbReference type="ChEBI" id="CHEBI:60240"/>
    </ligand>
</feature>
<keyword evidence="19" id="KW-1185">Reference proteome</keyword>
<dbReference type="InterPro" id="IPR036397">
    <property type="entry name" value="RNaseH_sf"/>
</dbReference>
<keyword evidence="11 14" id="KW-0255">Endonuclease</keyword>
<dbReference type="PROSITE" id="PS51975">
    <property type="entry name" value="RNASE_H_2"/>
    <property type="match status" value="1"/>
</dbReference>
<evidence type="ECO:0000256" key="7">
    <source>
        <dbReference type="ARBA" id="ARBA00019179"/>
    </source>
</evidence>
<dbReference type="InterPro" id="IPR012337">
    <property type="entry name" value="RNaseH-like_sf"/>
</dbReference>
<feature type="domain" description="RNase H type-2" evidence="17">
    <location>
        <begin position="16"/>
        <end position="206"/>
    </location>
</feature>
<evidence type="ECO:0000256" key="8">
    <source>
        <dbReference type="ARBA" id="ARBA00022490"/>
    </source>
</evidence>
<feature type="binding site" evidence="14 15">
    <location>
        <position position="22"/>
    </location>
    <ligand>
        <name>a divalent metal cation</name>
        <dbReference type="ChEBI" id="CHEBI:60240"/>
    </ligand>
</feature>
<organism evidence="18 19">
    <name type="scientific">Salinivirga cyanobacteriivorans</name>
    <dbReference type="NCBI Taxonomy" id="1307839"/>
    <lineage>
        <taxon>Bacteria</taxon>
        <taxon>Pseudomonadati</taxon>
        <taxon>Bacteroidota</taxon>
        <taxon>Bacteroidia</taxon>
        <taxon>Bacteroidales</taxon>
        <taxon>Salinivirgaceae</taxon>
        <taxon>Salinivirga</taxon>
    </lineage>
</organism>
<evidence type="ECO:0000256" key="16">
    <source>
        <dbReference type="RuleBase" id="RU003515"/>
    </source>
</evidence>
<keyword evidence="8 14" id="KW-0963">Cytoplasm</keyword>
<gene>
    <name evidence="14 18" type="primary">rnhB</name>
    <name evidence="18" type="ORF">L21SP5_02322</name>
</gene>
<evidence type="ECO:0000256" key="10">
    <source>
        <dbReference type="ARBA" id="ARBA00022723"/>
    </source>
</evidence>
<evidence type="ECO:0000256" key="4">
    <source>
        <dbReference type="ARBA" id="ARBA00004496"/>
    </source>
</evidence>
<comment type="catalytic activity">
    <reaction evidence="1 14 15 16">
        <text>Endonucleolytic cleavage to 5'-phosphomonoester.</text>
        <dbReference type="EC" id="3.1.26.4"/>
    </reaction>
</comment>
<evidence type="ECO:0000256" key="6">
    <source>
        <dbReference type="ARBA" id="ARBA00012180"/>
    </source>
</evidence>
<evidence type="ECO:0000313" key="18">
    <source>
        <dbReference type="EMBL" id="ALO15954.1"/>
    </source>
</evidence>
<comment type="subcellular location">
    <subcellularLocation>
        <location evidence="4 14">Cytoplasm</location>
    </subcellularLocation>
</comment>
<evidence type="ECO:0000256" key="13">
    <source>
        <dbReference type="ARBA" id="ARBA00023211"/>
    </source>
</evidence>
<dbReference type="GO" id="GO:0004523">
    <property type="term" value="F:RNA-DNA hybrid ribonuclease activity"/>
    <property type="evidence" value="ECO:0007669"/>
    <property type="project" value="UniProtKB-UniRule"/>
</dbReference>
<evidence type="ECO:0000313" key="19">
    <source>
        <dbReference type="Proteomes" id="UP000064893"/>
    </source>
</evidence>
<keyword evidence="9 14" id="KW-0540">Nuclease</keyword>
<dbReference type="GO" id="GO:0006298">
    <property type="term" value="P:mismatch repair"/>
    <property type="evidence" value="ECO:0007669"/>
    <property type="project" value="TreeGrafter"/>
</dbReference>
<proteinExistence type="inferred from homology"/>
<dbReference type="PANTHER" id="PTHR10954">
    <property type="entry name" value="RIBONUCLEASE H2 SUBUNIT A"/>
    <property type="match status" value="1"/>
</dbReference>
<dbReference type="OrthoDB" id="9803420at2"/>
<dbReference type="KEGG" id="blq:L21SP5_02322"/>
<dbReference type="FunFam" id="3.30.420.10:FF:000078">
    <property type="entry name" value="Ribonuclease HII"/>
    <property type="match status" value="1"/>
</dbReference>
<dbReference type="EMBL" id="CP013118">
    <property type="protein sequence ID" value="ALO15954.1"/>
    <property type="molecule type" value="Genomic_DNA"/>
</dbReference>
<evidence type="ECO:0000256" key="11">
    <source>
        <dbReference type="ARBA" id="ARBA00022759"/>
    </source>
</evidence>
<dbReference type="GO" id="GO:0003723">
    <property type="term" value="F:RNA binding"/>
    <property type="evidence" value="ECO:0007669"/>
    <property type="project" value="UniProtKB-UniRule"/>
</dbReference>
<feature type="binding site" evidence="14 15">
    <location>
        <position position="23"/>
    </location>
    <ligand>
        <name>a divalent metal cation</name>
        <dbReference type="ChEBI" id="CHEBI:60240"/>
    </ligand>
</feature>
<dbReference type="SUPFAM" id="SSF53098">
    <property type="entry name" value="Ribonuclease H-like"/>
    <property type="match status" value="1"/>
</dbReference>